<dbReference type="SUPFAM" id="SSF160467">
    <property type="entry name" value="PH0987 N-terminal domain-like"/>
    <property type="match status" value="1"/>
</dbReference>
<name>A0ABZ0X3H7_9GAMM</name>
<evidence type="ECO:0000256" key="1">
    <source>
        <dbReference type="ARBA" id="ARBA00022741"/>
    </source>
</evidence>
<keyword evidence="1" id="KW-0547">Nucleotide-binding</keyword>
<dbReference type="Pfam" id="PF02682">
    <property type="entry name" value="CT_C_D"/>
    <property type="match status" value="1"/>
</dbReference>
<gene>
    <name evidence="5" type="primary">pxpB</name>
    <name evidence="5" type="ORF">SR900_11820</name>
</gene>
<dbReference type="SMART" id="SM00796">
    <property type="entry name" value="AHS1"/>
    <property type="match status" value="1"/>
</dbReference>
<dbReference type="EC" id="3.5.2.9" evidence="5"/>
<reference evidence="5 6" key="1">
    <citation type="submission" date="2023-11" db="EMBL/GenBank/DDBJ databases">
        <title>MicrobeMod: A computational toolkit for identifying prokaryotic methylation and restriction-modification with nanopore sequencing.</title>
        <authorList>
            <person name="Crits-Christoph A."/>
            <person name="Kang S.C."/>
            <person name="Lee H."/>
            <person name="Ostrov N."/>
        </authorList>
    </citation>
    <scope>NUCLEOTIDE SEQUENCE [LARGE SCALE GENOMIC DNA]</scope>
    <source>
        <strain evidence="5 6">DSMZ 16071</strain>
    </source>
</reference>
<dbReference type="RefSeq" id="WP_018625228.1">
    <property type="nucleotide sequence ID" value="NZ_CP140158.1"/>
</dbReference>
<dbReference type="InterPro" id="IPR029000">
    <property type="entry name" value="Cyclophilin-like_dom_sf"/>
</dbReference>
<dbReference type="InterPro" id="IPR010016">
    <property type="entry name" value="PxpB"/>
</dbReference>
<feature type="domain" description="Carboxyltransferase" evidence="4">
    <location>
        <begin position="5"/>
        <end position="206"/>
    </location>
</feature>
<proteinExistence type="predicted"/>
<dbReference type="PANTHER" id="PTHR34698">
    <property type="entry name" value="5-OXOPROLINASE SUBUNIT B"/>
    <property type="match status" value="1"/>
</dbReference>
<evidence type="ECO:0000259" key="4">
    <source>
        <dbReference type="SMART" id="SM00796"/>
    </source>
</evidence>
<keyword evidence="6" id="KW-1185">Reference proteome</keyword>
<dbReference type="EMBL" id="CP140158">
    <property type="protein sequence ID" value="WQG85148.1"/>
    <property type="molecule type" value="Genomic_DNA"/>
</dbReference>
<evidence type="ECO:0000313" key="5">
    <source>
        <dbReference type="EMBL" id="WQG85148.1"/>
    </source>
</evidence>
<dbReference type="SUPFAM" id="SSF50891">
    <property type="entry name" value="Cyclophilin-like"/>
    <property type="match status" value="1"/>
</dbReference>
<sequence length="232" mass="25677">MPFNYQLFINSDHSILIEFNGDISEDLLRYILGVAESIEQSPPTGFIELVPAYNTLLIIFEPLEFQPEHASSQIHKAIEKAKPADASNSRTIEIPVCYDKRVANDIEHVAAYCGMSVAELIEAHSSQDYTVYMLGFLPGFLYLGGLDERLHCPRLDNPRTKIEAGSVGIGGSQTGVYPIASPGGWQIIGRTPMAMLDVTKSPPSVANPLDKARFVPISYEEFEQLTRPANEY</sequence>
<keyword evidence="2 5" id="KW-0378">Hydrolase</keyword>
<evidence type="ECO:0000313" key="6">
    <source>
        <dbReference type="Proteomes" id="UP001324185"/>
    </source>
</evidence>
<dbReference type="GO" id="GO:0017168">
    <property type="term" value="F:5-oxoprolinase (ATP-hydrolyzing) activity"/>
    <property type="evidence" value="ECO:0007669"/>
    <property type="project" value="UniProtKB-EC"/>
</dbReference>
<accession>A0ABZ0X3H7</accession>
<dbReference type="InterPro" id="IPR003833">
    <property type="entry name" value="CT_C_D"/>
</dbReference>
<dbReference type="Gene3D" id="2.40.100.10">
    <property type="entry name" value="Cyclophilin-like"/>
    <property type="match status" value="1"/>
</dbReference>
<dbReference type="PANTHER" id="PTHR34698:SF2">
    <property type="entry name" value="5-OXOPROLINASE SUBUNIT B"/>
    <property type="match status" value="1"/>
</dbReference>
<dbReference type="Proteomes" id="UP001324185">
    <property type="component" value="Chromosome"/>
</dbReference>
<evidence type="ECO:0000256" key="3">
    <source>
        <dbReference type="ARBA" id="ARBA00022840"/>
    </source>
</evidence>
<keyword evidence="3" id="KW-0067">ATP-binding</keyword>
<dbReference type="NCBIfam" id="TIGR00370">
    <property type="entry name" value="5-oxoprolinase subunit PxpB"/>
    <property type="match status" value="1"/>
</dbReference>
<organism evidence="5 6">
    <name type="scientific">Kangiella aquimarina</name>
    <dbReference type="NCBI Taxonomy" id="261965"/>
    <lineage>
        <taxon>Bacteria</taxon>
        <taxon>Pseudomonadati</taxon>
        <taxon>Pseudomonadota</taxon>
        <taxon>Gammaproteobacteria</taxon>
        <taxon>Kangiellales</taxon>
        <taxon>Kangiellaceae</taxon>
        <taxon>Kangiella</taxon>
    </lineage>
</organism>
<dbReference type="Gene3D" id="3.30.1360.40">
    <property type="match status" value="1"/>
</dbReference>
<protein>
    <submittedName>
        <fullName evidence="5">5-oxoprolinase subunit PxpB</fullName>
        <ecNumber evidence="5">3.5.2.9</ecNumber>
    </submittedName>
</protein>
<evidence type="ECO:0000256" key="2">
    <source>
        <dbReference type="ARBA" id="ARBA00022801"/>
    </source>
</evidence>